<keyword evidence="1" id="KW-0812">Transmembrane</keyword>
<dbReference type="AlphaFoldDB" id="A0A0D7EZL6"/>
<evidence type="ECO:0000256" key="1">
    <source>
        <dbReference type="SAM" id="Phobius"/>
    </source>
</evidence>
<reference evidence="2 3" key="1">
    <citation type="submission" date="2014-11" db="EMBL/GenBank/DDBJ databases">
        <title>Genomics and ecophysiology of heterotrophic nitrogen fixing bacteria isolated from estuarine surface water.</title>
        <authorList>
            <person name="Bentzon-Tilia M."/>
            <person name="Severin I."/>
            <person name="Hansen L.H."/>
            <person name="Riemann L."/>
        </authorList>
    </citation>
    <scope>NUCLEOTIDE SEQUENCE [LARGE SCALE GENOMIC DNA]</scope>
    <source>
        <strain evidence="2 3">BAL398</strain>
    </source>
</reference>
<feature type="transmembrane region" description="Helical" evidence="1">
    <location>
        <begin position="65"/>
        <end position="92"/>
    </location>
</feature>
<dbReference type="EMBL" id="JXXE01000132">
    <property type="protein sequence ID" value="KIZ46273.1"/>
    <property type="molecule type" value="Genomic_DNA"/>
</dbReference>
<evidence type="ECO:0000313" key="2">
    <source>
        <dbReference type="EMBL" id="KIZ46273.1"/>
    </source>
</evidence>
<gene>
    <name evidence="2" type="ORF">OO17_06920</name>
</gene>
<keyword evidence="1" id="KW-0472">Membrane</keyword>
<comment type="caution">
    <text evidence="2">The sequence shown here is derived from an EMBL/GenBank/DDBJ whole genome shotgun (WGS) entry which is preliminary data.</text>
</comment>
<evidence type="ECO:0000313" key="3">
    <source>
        <dbReference type="Proteomes" id="UP000032515"/>
    </source>
</evidence>
<dbReference type="PATRIC" id="fig|1076.23.peg.568"/>
<proteinExistence type="predicted"/>
<sequence length="142" mass="15373">MDSGAFDNYIGSMAADKKDPEIRSSTDILLSRMAHYEFVIAAQTAALLVLSLISAVGVFLTRTQIWAIATNTTSMASLLGGIAVLFFAGLYLMQRAAGRRTRAESQILYLRNAADLSEMKAALASDRTKRTGTEADAHPDIR</sequence>
<evidence type="ECO:0008006" key="4">
    <source>
        <dbReference type="Google" id="ProtNLM"/>
    </source>
</evidence>
<organism evidence="2 3">
    <name type="scientific">Rhodopseudomonas palustris</name>
    <dbReference type="NCBI Taxonomy" id="1076"/>
    <lineage>
        <taxon>Bacteria</taxon>
        <taxon>Pseudomonadati</taxon>
        <taxon>Pseudomonadota</taxon>
        <taxon>Alphaproteobacteria</taxon>
        <taxon>Hyphomicrobiales</taxon>
        <taxon>Nitrobacteraceae</taxon>
        <taxon>Rhodopseudomonas</taxon>
    </lineage>
</organism>
<dbReference type="Proteomes" id="UP000032515">
    <property type="component" value="Unassembled WGS sequence"/>
</dbReference>
<name>A0A0D7EZL6_RHOPL</name>
<keyword evidence="1" id="KW-1133">Transmembrane helix</keyword>
<feature type="transmembrane region" description="Helical" evidence="1">
    <location>
        <begin position="38"/>
        <end position="59"/>
    </location>
</feature>
<protein>
    <recommendedName>
        <fullName evidence="4">Transmembrane protein</fullName>
    </recommendedName>
</protein>
<accession>A0A0D7EZL6</accession>